<sequence length="41" mass="4137">MQGIAIASVKGSSQPAEWSSAFLDGGGIVNYPAGGRSKFHG</sequence>
<keyword evidence="2" id="KW-1185">Reference proteome</keyword>
<reference evidence="2" key="1">
    <citation type="submission" date="2017-01" db="EMBL/GenBank/DDBJ databases">
        <authorList>
            <person name="Brunel B."/>
        </authorList>
    </citation>
    <scope>NUCLEOTIDE SEQUENCE [LARGE SCALE GENOMIC DNA]</scope>
</reference>
<gene>
    <name evidence="1" type="ORF">BQ8794_50089</name>
</gene>
<accession>A0A1R3VHU3</accession>
<dbReference type="STRING" id="1631249.BQ8794_50089"/>
<dbReference type="AlphaFoldDB" id="A0A1R3VHU3"/>
<evidence type="ECO:0000313" key="2">
    <source>
        <dbReference type="Proteomes" id="UP000188388"/>
    </source>
</evidence>
<dbReference type="Proteomes" id="UP000188388">
    <property type="component" value="Unassembled WGS sequence"/>
</dbReference>
<dbReference type="EMBL" id="FTPD01000045">
    <property type="protein sequence ID" value="SIT57987.1"/>
    <property type="molecule type" value="Genomic_DNA"/>
</dbReference>
<evidence type="ECO:0000313" key="1">
    <source>
        <dbReference type="EMBL" id="SIT57987.1"/>
    </source>
</evidence>
<organism evidence="1 2">
    <name type="scientific">Mesorhizobium prunaredense</name>
    <dbReference type="NCBI Taxonomy" id="1631249"/>
    <lineage>
        <taxon>Bacteria</taxon>
        <taxon>Pseudomonadati</taxon>
        <taxon>Pseudomonadota</taxon>
        <taxon>Alphaproteobacteria</taxon>
        <taxon>Hyphomicrobiales</taxon>
        <taxon>Phyllobacteriaceae</taxon>
        <taxon>Mesorhizobium</taxon>
    </lineage>
</organism>
<name>A0A1R3VHU3_9HYPH</name>
<protein>
    <submittedName>
        <fullName evidence="1">Uncharacterized protein</fullName>
    </submittedName>
</protein>
<proteinExistence type="predicted"/>